<evidence type="ECO:0000256" key="11">
    <source>
        <dbReference type="ARBA" id="ARBA00022614"/>
    </source>
</evidence>
<evidence type="ECO:0000256" key="35">
    <source>
        <dbReference type="PROSITE-ProRule" id="PRU10141"/>
    </source>
</evidence>
<dbReference type="CDD" id="cd09274">
    <property type="entry name" value="RNase_HI_RT_Ty3"/>
    <property type="match status" value="1"/>
</dbReference>
<comment type="subcellular location">
    <subcellularLocation>
        <location evidence="3">Cell membrane</location>
        <topology evidence="3">Single-pass membrane protein</topology>
    </subcellularLocation>
    <subcellularLocation>
        <location evidence="4">Endoplasmic reticulum membrane</location>
        <topology evidence="4">Single-pass membrane protein</topology>
    </subcellularLocation>
    <subcellularLocation>
        <location evidence="5">Membrane</location>
        <topology evidence="5">Single-pass type I membrane protein</topology>
    </subcellularLocation>
</comment>
<dbReference type="InterPro" id="IPR032675">
    <property type="entry name" value="LRR_dom_sf"/>
</dbReference>
<keyword evidence="29" id="KW-0325">Glycoprotein</keyword>
<comment type="cofactor">
    <cofactor evidence="1">
        <name>Mn(2+)</name>
        <dbReference type="ChEBI" id="CHEBI:29035"/>
    </cofactor>
</comment>
<evidence type="ECO:0000256" key="21">
    <source>
        <dbReference type="ARBA" id="ARBA00022801"/>
    </source>
</evidence>
<evidence type="ECO:0000256" key="16">
    <source>
        <dbReference type="ARBA" id="ARBA00022729"/>
    </source>
</evidence>
<dbReference type="EMBL" id="DP000011">
    <property type="protein sequence ID" value="ABA98602.2"/>
    <property type="molecule type" value="Genomic_DNA"/>
</dbReference>
<keyword evidence="22" id="KW-0611">Plant defense</keyword>
<keyword evidence="8" id="KW-1003">Cell membrane</keyword>
<keyword evidence="15" id="KW-0540">Nuclease</keyword>
<dbReference type="InterPro" id="IPR016197">
    <property type="entry name" value="Chromo-like_dom_sf"/>
</dbReference>
<evidence type="ECO:0000256" key="37">
    <source>
        <dbReference type="SAM" id="Phobius"/>
    </source>
</evidence>
<evidence type="ECO:0000256" key="30">
    <source>
        <dbReference type="ARBA" id="ARBA00047899"/>
    </source>
</evidence>
<evidence type="ECO:0000256" key="4">
    <source>
        <dbReference type="ARBA" id="ARBA00004389"/>
    </source>
</evidence>
<keyword evidence="18 35" id="KW-0547">Nucleotide-binding</keyword>
<dbReference type="Pfam" id="PF08263">
    <property type="entry name" value="LRRNT_2"/>
    <property type="match status" value="1"/>
</dbReference>
<dbReference type="EC" id="2.7.11.1" evidence="7"/>
<evidence type="ECO:0000256" key="34">
    <source>
        <dbReference type="ARBA" id="ARBA00072040"/>
    </source>
</evidence>
<keyword evidence="10" id="KW-0597">Phosphoprotein</keyword>
<dbReference type="Gene3D" id="3.30.420.10">
    <property type="entry name" value="Ribonuclease H-like superfamily/Ribonuclease H"/>
    <property type="match status" value="1"/>
</dbReference>
<keyword evidence="27 37" id="KW-0472">Membrane</keyword>
<comment type="catalytic activity">
    <reaction evidence="30">
        <text>L-threonyl-[protein] + ATP = O-phospho-L-threonyl-[protein] + ADP + H(+)</text>
        <dbReference type="Rhea" id="RHEA:46608"/>
        <dbReference type="Rhea" id="RHEA-COMP:11060"/>
        <dbReference type="Rhea" id="RHEA-COMP:11605"/>
        <dbReference type="ChEBI" id="CHEBI:15378"/>
        <dbReference type="ChEBI" id="CHEBI:30013"/>
        <dbReference type="ChEBI" id="CHEBI:30616"/>
        <dbReference type="ChEBI" id="CHEBI:61977"/>
        <dbReference type="ChEBI" id="CHEBI:456216"/>
        <dbReference type="EC" id="2.7.11.1"/>
    </reaction>
</comment>
<dbReference type="GO" id="GO:0005886">
    <property type="term" value="C:plasma membrane"/>
    <property type="evidence" value="ECO:0007669"/>
    <property type="project" value="UniProtKB-SubCell"/>
</dbReference>
<dbReference type="Pfam" id="PF07714">
    <property type="entry name" value="PK_Tyr_Ser-Thr"/>
    <property type="match status" value="1"/>
</dbReference>
<dbReference type="Pfam" id="PF08284">
    <property type="entry name" value="RVP_2"/>
    <property type="match status" value="1"/>
</dbReference>
<comment type="function">
    <text evidence="32">Receptor kinase that detects X.oryzae pv. oryzae protein Ax21 to promote innate immunity. Following X.oryzae pv. oryzae protein Ax21 detection, undergoes cleavage, releasing the processed protein kinase Xa21 chain.</text>
</comment>
<evidence type="ECO:0000256" key="12">
    <source>
        <dbReference type="ARBA" id="ARBA00022679"/>
    </source>
</evidence>
<evidence type="ECO:0000256" key="15">
    <source>
        <dbReference type="ARBA" id="ARBA00022722"/>
    </source>
</evidence>
<feature type="domain" description="Protein kinase" evidence="38">
    <location>
        <begin position="1959"/>
        <end position="2202"/>
    </location>
</feature>
<dbReference type="PANTHER" id="PTHR27008:SF591">
    <property type="entry name" value="OS12G0498650 PROTEIN"/>
    <property type="match status" value="1"/>
</dbReference>
<dbReference type="SUPFAM" id="SSF54160">
    <property type="entry name" value="Chromo domain-like"/>
    <property type="match status" value="1"/>
</dbReference>
<evidence type="ECO:0000256" key="18">
    <source>
        <dbReference type="ARBA" id="ARBA00022741"/>
    </source>
</evidence>
<comment type="cofactor">
    <cofactor evidence="2">
        <name>Mg(2+)</name>
        <dbReference type="ChEBI" id="CHEBI:18420"/>
    </cofactor>
</comment>
<dbReference type="SUPFAM" id="SSF52047">
    <property type="entry name" value="RNI-like"/>
    <property type="match status" value="1"/>
</dbReference>
<dbReference type="Pfam" id="PF13855">
    <property type="entry name" value="LRR_8"/>
    <property type="match status" value="1"/>
</dbReference>
<dbReference type="FunFam" id="3.80.10.10:FF:000288">
    <property type="entry name" value="LRR receptor-like serine/threonine-protein kinase EFR"/>
    <property type="match status" value="1"/>
</dbReference>
<dbReference type="CDD" id="cd00303">
    <property type="entry name" value="retropepsin_like"/>
    <property type="match status" value="1"/>
</dbReference>
<dbReference type="Pfam" id="PF00560">
    <property type="entry name" value="LRR_1"/>
    <property type="match status" value="5"/>
</dbReference>
<keyword evidence="13 37" id="KW-0812">Transmembrane</keyword>
<evidence type="ECO:0000256" key="13">
    <source>
        <dbReference type="ARBA" id="ARBA00022692"/>
    </source>
</evidence>
<evidence type="ECO:0000259" key="38">
    <source>
        <dbReference type="PROSITE" id="PS50011"/>
    </source>
</evidence>
<dbReference type="FunFam" id="3.30.200.20:FF:000432">
    <property type="entry name" value="LRR receptor-like serine/threonine-protein kinase EFR"/>
    <property type="match status" value="1"/>
</dbReference>
<keyword evidence="11" id="KW-0433">Leucine-rich repeat</keyword>
<dbReference type="InterPro" id="IPR036397">
    <property type="entry name" value="RNaseH_sf"/>
</dbReference>
<dbReference type="Gene3D" id="3.80.10.10">
    <property type="entry name" value="Ribonuclease Inhibitor"/>
    <property type="match status" value="4"/>
</dbReference>
<dbReference type="Gene3D" id="2.40.70.10">
    <property type="entry name" value="Acid Proteases"/>
    <property type="match status" value="1"/>
</dbReference>
<dbReference type="Gene3D" id="1.10.510.10">
    <property type="entry name" value="Transferase(Phosphotransferase) domain 1"/>
    <property type="match status" value="1"/>
</dbReference>
<organism evidence="39">
    <name type="scientific">Oryza sativa subsp. japonica</name>
    <name type="common">Rice</name>
    <dbReference type="NCBI Taxonomy" id="39947"/>
    <lineage>
        <taxon>Eukaryota</taxon>
        <taxon>Viridiplantae</taxon>
        <taxon>Streptophyta</taxon>
        <taxon>Embryophyta</taxon>
        <taxon>Tracheophyta</taxon>
        <taxon>Spermatophyta</taxon>
        <taxon>Magnoliopsida</taxon>
        <taxon>Liliopsida</taxon>
        <taxon>Poales</taxon>
        <taxon>Poaceae</taxon>
        <taxon>BOP clade</taxon>
        <taxon>Oryzoideae</taxon>
        <taxon>Oryzeae</taxon>
        <taxon>Oryzinae</taxon>
        <taxon>Oryza</taxon>
        <taxon>Oryza sativa</taxon>
    </lineage>
</organism>
<dbReference type="SUPFAM" id="SSF56672">
    <property type="entry name" value="DNA/RNA polymerases"/>
    <property type="match status" value="2"/>
</dbReference>
<dbReference type="InterPro" id="IPR041373">
    <property type="entry name" value="RT_RNaseH"/>
</dbReference>
<keyword evidence="12" id="KW-0808">Transferase</keyword>
<dbReference type="GO" id="GO:0003676">
    <property type="term" value="F:nucleic acid binding"/>
    <property type="evidence" value="ECO:0007669"/>
    <property type="project" value="InterPro"/>
</dbReference>
<evidence type="ECO:0000256" key="6">
    <source>
        <dbReference type="ARBA" id="ARBA00008684"/>
    </source>
</evidence>
<evidence type="ECO:0000256" key="10">
    <source>
        <dbReference type="ARBA" id="ARBA00022553"/>
    </source>
</evidence>
<evidence type="ECO:0000256" key="27">
    <source>
        <dbReference type="ARBA" id="ARBA00023136"/>
    </source>
</evidence>
<evidence type="ECO:0000256" key="28">
    <source>
        <dbReference type="ARBA" id="ARBA00023170"/>
    </source>
</evidence>
<dbReference type="InterPro" id="IPR021109">
    <property type="entry name" value="Peptidase_aspartic_dom_sf"/>
</dbReference>
<keyword evidence="19" id="KW-0255">Endonuclease</keyword>
<dbReference type="InterPro" id="IPR003591">
    <property type="entry name" value="Leu-rich_rpt_typical-subtyp"/>
</dbReference>
<keyword evidence="9" id="KW-0723">Serine/threonine-protein kinase</keyword>
<evidence type="ECO:0000256" key="25">
    <source>
        <dbReference type="ARBA" id="ARBA00022918"/>
    </source>
</evidence>
<keyword evidence="26 37" id="KW-1133">Transmembrane helix</keyword>
<dbReference type="GO" id="GO:0003964">
    <property type="term" value="F:RNA-directed DNA polymerase activity"/>
    <property type="evidence" value="ECO:0007669"/>
    <property type="project" value="UniProtKB-KW"/>
</dbReference>
<evidence type="ECO:0000256" key="9">
    <source>
        <dbReference type="ARBA" id="ARBA00022527"/>
    </source>
</evidence>
<dbReference type="FunFam" id="3.80.10.10:FF:000400">
    <property type="entry name" value="Nuclear pore complex protein NUP107"/>
    <property type="match status" value="1"/>
</dbReference>
<dbReference type="InterPro" id="IPR056924">
    <property type="entry name" value="SH3_Tf2-1"/>
</dbReference>
<evidence type="ECO:0000256" key="17">
    <source>
        <dbReference type="ARBA" id="ARBA00022737"/>
    </source>
</evidence>
<evidence type="ECO:0000256" key="1">
    <source>
        <dbReference type="ARBA" id="ARBA00001936"/>
    </source>
</evidence>
<dbReference type="PROSITE" id="PS50011">
    <property type="entry name" value="PROTEIN_KINASE_DOM"/>
    <property type="match status" value="1"/>
</dbReference>
<dbReference type="Pfam" id="PF24626">
    <property type="entry name" value="SH3_Tf2-1"/>
    <property type="match status" value="1"/>
</dbReference>
<evidence type="ECO:0000256" key="24">
    <source>
        <dbReference type="ARBA" id="ARBA00022840"/>
    </source>
</evidence>
<evidence type="ECO:0000256" key="8">
    <source>
        <dbReference type="ARBA" id="ARBA00022475"/>
    </source>
</evidence>
<reference evidence="39" key="1">
    <citation type="journal article" date="2005" name="BMC Biol.">
        <title>The sequence of rice chromosomes 11 and 12, rich in disease resistance genes and recent gene duplications.</title>
        <authorList>
            <consortium name="The rice chromosomes 11 and 12 sequencing consortia"/>
        </authorList>
    </citation>
    <scope>NUCLEOTIDE SEQUENCE [LARGE SCALE GENOMIC DNA]</scope>
</reference>
<evidence type="ECO:0000256" key="22">
    <source>
        <dbReference type="ARBA" id="ARBA00022821"/>
    </source>
</evidence>
<dbReference type="InterPro" id="IPR043502">
    <property type="entry name" value="DNA/RNA_pol_sf"/>
</dbReference>
<keyword evidence="16" id="KW-0732">Signal</keyword>
<evidence type="ECO:0000256" key="36">
    <source>
        <dbReference type="SAM" id="MobiDB-lite"/>
    </source>
</evidence>
<dbReference type="InterPro" id="IPR008271">
    <property type="entry name" value="Ser/Thr_kinase_AS"/>
</dbReference>
<keyword evidence="28" id="KW-0675">Receptor</keyword>
<evidence type="ECO:0000256" key="14">
    <source>
        <dbReference type="ARBA" id="ARBA00022695"/>
    </source>
</evidence>
<evidence type="ECO:0000256" key="31">
    <source>
        <dbReference type="ARBA" id="ARBA00048679"/>
    </source>
</evidence>
<feature type="transmembrane region" description="Helical" evidence="37">
    <location>
        <begin position="1901"/>
        <end position="1924"/>
    </location>
</feature>
<dbReference type="InterPro" id="IPR000719">
    <property type="entry name" value="Prot_kinase_dom"/>
</dbReference>
<dbReference type="PROSITE" id="PS00108">
    <property type="entry name" value="PROTEIN_KINASE_ST"/>
    <property type="match status" value="1"/>
</dbReference>
<dbReference type="GO" id="GO:0005524">
    <property type="term" value="F:ATP binding"/>
    <property type="evidence" value="ECO:0007669"/>
    <property type="project" value="UniProtKB-UniRule"/>
</dbReference>
<dbReference type="SUPFAM" id="SSF52058">
    <property type="entry name" value="L domain-like"/>
    <property type="match status" value="1"/>
</dbReference>
<dbReference type="InterPro" id="IPR001245">
    <property type="entry name" value="Ser-Thr/Tyr_kinase_cat_dom"/>
</dbReference>
<gene>
    <name evidence="39" type="ordered locus">LOC_Os12g31470</name>
</gene>
<dbReference type="InterPro" id="IPR001611">
    <property type="entry name" value="Leu-rich_rpt"/>
</dbReference>
<reference evidence="39" key="3">
    <citation type="submission" date="2006-01" db="EMBL/GenBank/DDBJ databases">
        <authorList>
            <person name="Buell R."/>
        </authorList>
    </citation>
    <scope>NUCLEOTIDE SEQUENCE</scope>
</reference>
<feature type="region of interest" description="Disordered" evidence="36">
    <location>
        <begin position="1428"/>
        <end position="1475"/>
    </location>
</feature>
<dbReference type="InterPro" id="IPR013210">
    <property type="entry name" value="LRR_N_plant-typ"/>
</dbReference>
<name>Q2QQD0_ORYSJ</name>
<keyword evidence="21" id="KW-0378">Hydrolase</keyword>
<evidence type="ECO:0000256" key="5">
    <source>
        <dbReference type="ARBA" id="ARBA00004479"/>
    </source>
</evidence>
<dbReference type="SUPFAM" id="SSF50630">
    <property type="entry name" value="Acid proteases"/>
    <property type="match status" value="1"/>
</dbReference>
<evidence type="ECO:0000256" key="33">
    <source>
        <dbReference type="ARBA" id="ARBA00056628"/>
    </source>
</evidence>
<comment type="similarity">
    <text evidence="6">Belongs to the protein kinase superfamily. Ser/Thr protein kinase family.</text>
</comment>
<dbReference type="GO" id="GO:0016787">
    <property type="term" value="F:hydrolase activity"/>
    <property type="evidence" value="ECO:0007669"/>
    <property type="project" value="UniProtKB-KW"/>
</dbReference>
<evidence type="ECO:0000256" key="20">
    <source>
        <dbReference type="ARBA" id="ARBA00022777"/>
    </source>
</evidence>
<comment type="function">
    <text evidence="33">The processed protein kinase Xa21 chain released by protein cleavage after X.oryzae pv. oryzae protein Ax21 detection translocates into the nucleus where it can bind and regulate WRKY62, a transcription factor. Confers resistance to the bacterial pathogen X.oryzae pv. oryzae (Xoo).</text>
</comment>
<dbReference type="FunFam" id="1.10.510.10:FF:000358">
    <property type="entry name" value="Putative leucine-rich repeat receptor-like serine/threonine-protein kinase"/>
    <property type="match status" value="1"/>
</dbReference>
<evidence type="ECO:0000256" key="3">
    <source>
        <dbReference type="ARBA" id="ARBA00004162"/>
    </source>
</evidence>
<sequence>MERHGCSRHRHCSFVLLIVVVVVAYLLVGVVPALQASVIAEDDGRALMQFQSLITEDPYGALATWGGSSGSNHSASPATPCGWCGVTCGVRGRSRGRVTALDLRGLGLGGAIVAQSSLSSLTYLRWLDLSQNRLCGGVPTPLPLSLEYLNLSCNALQGTVSSELGSLRRLRVLVLDTNNLTGGIPASLGNLTSLTDLALTGNHLSSHIPSALGNLRALTSLYLNDNMLEGSIPLSVFNLLSVALSRQSIHHQTRARKEGSNQILSLILLAEISLQVDAMEKQAGGFEKMLEGIQNAIGAVAVKQDETQAVVLQMDKAMASWRPQVDAAVKGLQSEMGELKKQVEILEKLRGELGNSSNMLQAGAISTRKQGDDNDQRPPLLPTPESFVASTLAGDSGSNGHRVAINNRGKATGVIIPPVPPQVTGTTNSPFSHRFACDSLHRDEVGGSEDRGYNHRVPKLDFPQFDGVDPQNWRMRCEHYFGVYGTHPILWVRVATIYFTGRAASWLRSSKAHLRFSEWSNFCLAVDRKFDRDRHQMLIRQIEQIKQTGTVEEFYERFDDVTNQLLAFDPMYNQLTIVHRFTEGLRFDIRHAVMMQRPRDLETALAIACLQEEWTETQKPKEFRKLGDHVLRIKGAYPLPLPPSKVSESSAGAGKSSSEPVKTTAIADRMRALKAHRRAQGLCYLCAEKWSLSHKCSSSVQLNAVQEVFALLQQNDSDSGDSSGEDTEPHSLFSLSVHAIQGTTTAQTMRQTMRLQGIIQGYDILILVDSGSSCSFISLSVMPQLSNLIQLPVSFQVKVANGQMLSCETELANVSWSVQGHHFCSALKVLPLQSYDMILGMDWLERYSPMDIDWQQKTIRFTLDGQLITLCGVVPSVSANPVLSVLELHQLYQSGSIEGLVQLYTLDSESSSDLPIPDNIQQLLQSFADVFQEPQGLPPVREYDHTIPLIPGAQPVNVRPYRYTPLQKDEIERQVADILDRVPVATDEDKIVAVRNWITPTSVKELRSFLGQITLLLHPIAFLSKALGPRTQGLSTYEKESLAIILAVEHWRSYLQHDEFVIRTDHRSLAFLDNQRLSTTWQQKALTKLLGLRYRIVYKKGLENGAADALSRQSPVDMVEILALSVSIPAWLQEKRIWIGNNKSLQQQILANLHTAAVGGHSGLRQSVHNFVQACDVCQRAKSEHIKLPGLLQPLEVPDHAWQWKHWLGMAQFWYNSSYHSAIAMTPFEALFGHKPSYFGLTITAIDAPMSLASWLTDRNNMSALIHHHLLRAQQRMKHQADLHRSERIFTVGDWVFLKLQPYVQQSVMTRANRKLSFKFYGPFQVLQRVGSVAYKLDLPSTSMIHPVVHVSQLKKALAPAEKVQASLPTLDSEFGPLAVPHRILERRLRQRGAKLIEQVQVEWKGTSSPAITWENLEELRHKFPAAPAWGQAGSQGGRNVTPEHSSSDSGAEGRIKSSGPSTTARPRRERRDNPRVKGKDWILSLILLAEISVRNKHLVMQFNNLTGTLPPCAGNRLPRLKVLSVDRNQLHGAIPVSLCNSSKLEVIQMMKNSFSGVIPDCLGAHLQNLWELTLDDNQLEANSDSDWRFLDSLTNCSNLKVIGLAGNKLRGLLPGSIANLSTSMEFLSIYNNMIHGQIPQGIGNLVNLDSIYMHLNNLAGTIPDSIGKLKKLSNLYLYDNNLSGQIPATIGNLTMLSRLSLNENMLTGSIPSSLGNCPLETLELQNNRLTGPIPKEVLQISTLSTSANFQRNMLTGSLPSEVGDLKNLQTLDVSGNRLTGEIPASLGNCQILQYCIMKGNFLQGEIPSSIGQLRGLLVLDLSGNNLSGCIPDLLSNMKGIERLDISFNNFEGEVPKRGIFLNASAFSVEGITGLCGGIPELKLPPCSNYISTTNKRLHKLVMAISTAFAILGIALLLALFVFFRQTRNSRKGEHALLLISDQHVRVSYTELVTSTNGFASENLVGVGSFGSVYKGTMMSNEEEVVVAVKVLNLQQRGASQSFVAECETLRCARHRNLVKILTVCSSIDSRGLDFKAIVFDFLPNGNLHQWLHPREHGNQTGLSLIQRINIAIDVASALEYLHQYRPAPIVHCDFKPSNILLDNDMVAHVGDFGLARFVDHGQHSLPDISSGWATIRGTIGYAAPEYGLGNKVSIYGDTYSFGVLLLEIFTGKRPTDADFAQDLSLHRLEFGVRRMFQQIAC</sequence>
<dbReference type="PROSITE" id="PS00107">
    <property type="entry name" value="PROTEIN_KINASE_ATP"/>
    <property type="match status" value="1"/>
</dbReference>
<dbReference type="GO" id="GO:0004519">
    <property type="term" value="F:endonuclease activity"/>
    <property type="evidence" value="ECO:0007669"/>
    <property type="project" value="UniProtKB-KW"/>
</dbReference>
<evidence type="ECO:0000256" key="32">
    <source>
        <dbReference type="ARBA" id="ARBA00054320"/>
    </source>
</evidence>
<evidence type="ECO:0000256" key="23">
    <source>
        <dbReference type="ARBA" id="ARBA00022824"/>
    </source>
</evidence>
<dbReference type="InterPro" id="IPR051809">
    <property type="entry name" value="Plant_receptor-like_S/T_kinase"/>
</dbReference>
<dbReference type="Pfam" id="PF03732">
    <property type="entry name" value="Retrotrans_gag"/>
    <property type="match status" value="1"/>
</dbReference>
<dbReference type="SMART" id="SM00369">
    <property type="entry name" value="LRR_TYP"/>
    <property type="match status" value="10"/>
</dbReference>
<dbReference type="InterPro" id="IPR017441">
    <property type="entry name" value="Protein_kinase_ATP_BS"/>
</dbReference>
<dbReference type="GO" id="GO:0005789">
    <property type="term" value="C:endoplasmic reticulum membrane"/>
    <property type="evidence" value="ECO:0007669"/>
    <property type="project" value="UniProtKB-SubCell"/>
</dbReference>
<proteinExistence type="inferred from homology"/>
<evidence type="ECO:0000256" key="26">
    <source>
        <dbReference type="ARBA" id="ARBA00022989"/>
    </source>
</evidence>
<dbReference type="InterPro" id="IPR005162">
    <property type="entry name" value="Retrotrans_gag_dom"/>
</dbReference>
<keyword evidence="14" id="KW-0548">Nucleotidyltransferase</keyword>
<dbReference type="PANTHER" id="PTHR27008">
    <property type="entry name" value="OS04G0122200 PROTEIN"/>
    <property type="match status" value="1"/>
</dbReference>
<evidence type="ECO:0000256" key="2">
    <source>
        <dbReference type="ARBA" id="ARBA00001946"/>
    </source>
</evidence>
<feature type="binding site" evidence="35">
    <location>
        <position position="1990"/>
    </location>
    <ligand>
        <name>ATP</name>
        <dbReference type="ChEBI" id="CHEBI:30616"/>
    </ligand>
</feature>
<dbReference type="GO" id="GO:0006952">
    <property type="term" value="P:defense response"/>
    <property type="evidence" value="ECO:0007669"/>
    <property type="project" value="UniProtKB-KW"/>
</dbReference>
<keyword evidence="23" id="KW-0256">Endoplasmic reticulum</keyword>
<evidence type="ECO:0000256" key="19">
    <source>
        <dbReference type="ARBA" id="ARBA00022759"/>
    </source>
</evidence>
<reference evidence="39" key="2">
    <citation type="submission" date="2005-04" db="EMBL/GenBank/DDBJ databases">
        <authorList>
            <person name="Buell C.R."/>
            <person name="Wing R.A."/>
            <person name="McCombie W.A."/>
            <person name="Ouyang S."/>
        </authorList>
    </citation>
    <scope>NUCLEOTIDE SEQUENCE</scope>
</reference>
<dbReference type="Pfam" id="PF17917">
    <property type="entry name" value="RT_RNaseH"/>
    <property type="match status" value="1"/>
</dbReference>
<keyword evidence="24 35" id="KW-0067">ATP-binding</keyword>
<feature type="transmembrane region" description="Helical" evidence="37">
    <location>
        <begin position="12"/>
        <end position="34"/>
    </location>
</feature>
<dbReference type="InterPro" id="IPR011009">
    <property type="entry name" value="Kinase-like_dom_sf"/>
</dbReference>
<dbReference type="SMR" id="Q2QQD0"/>
<evidence type="ECO:0000256" key="29">
    <source>
        <dbReference type="ARBA" id="ARBA00023180"/>
    </source>
</evidence>
<keyword evidence="25" id="KW-0695">RNA-directed DNA polymerase</keyword>
<evidence type="ECO:0000313" key="39">
    <source>
        <dbReference type="EMBL" id="ABA98602.2"/>
    </source>
</evidence>
<dbReference type="SUPFAM" id="SSF56112">
    <property type="entry name" value="Protein kinase-like (PK-like)"/>
    <property type="match status" value="1"/>
</dbReference>
<accession>Q2QQD0</accession>
<comment type="catalytic activity">
    <reaction evidence="31">
        <text>L-seryl-[protein] + ATP = O-phospho-L-seryl-[protein] + ADP + H(+)</text>
        <dbReference type="Rhea" id="RHEA:17989"/>
        <dbReference type="Rhea" id="RHEA-COMP:9863"/>
        <dbReference type="Rhea" id="RHEA-COMP:11604"/>
        <dbReference type="ChEBI" id="CHEBI:15378"/>
        <dbReference type="ChEBI" id="CHEBI:29999"/>
        <dbReference type="ChEBI" id="CHEBI:30616"/>
        <dbReference type="ChEBI" id="CHEBI:83421"/>
        <dbReference type="ChEBI" id="CHEBI:456216"/>
        <dbReference type="EC" id="2.7.11.1"/>
    </reaction>
</comment>
<keyword evidence="20" id="KW-0418">Kinase</keyword>
<dbReference type="Gene3D" id="3.30.200.20">
    <property type="entry name" value="Phosphorylase Kinase, domain 1"/>
    <property type="match status" value="1"/>
</dbReference>
<evidence type="ECO:0000256" key="7">
    <source>
        <dbReference type="ARBA" id="ARBA00012513"/>
    </source>
</evidence>
<protein>
    <recommendedName>
        <fullName evidence="34">Receptor kinase-like protein Xa21</fullName>
        <ecNumber evidence="7">2.7.11.1</ecNumber>
    </recommendedName>
</protein>
<dbReference type="GO" id="GO:0004674">
    <property type="term" value="F:protein serine/threonine kinase activity"/>
    <property type="evidence" value="ECO:0007669"/>
    <property type="project" value="UniProtKB-KW"/>
</dbReference>
<keyword evidence="17" id="KW-0677">Repeat</keyword>